<gene>
    <name evidence="2" type="ORF">Kirov_106</name>
</gene>
<dbReference type="Proteomes" id="UP000594029">
    <property type="component" value="Segment"/>
</dbReference>
<reference evidence="2 3" key="1">
    <citation type="submission" date="2020-10" db="EMBL/GenBank/DDBJ databases">
        <authorList>
            <person name="Kazantseva O.A."/>
            <person name="Piligrimova E.G."/>
            <person name="Shadrin A.M."/>
        </authorList>
    </citation>
    <scope>NUCLEOTIDE SEQUENCE [LARGE SCALE GENOMIC DNA]</scope>
</reference>
<dbReference type="InterPro" id="IPR019627">
    <property type="entry name" value="YAcAr"/>
</dbReference>
<dbReference type="EMBL" id="MW084976">
    <property type="protein sequence ID" value="QOV08305.1"/>
    <property type="molecule type" value="Genomic_DNA"/>
</dbReference>
<organism evidence="2 3">
    <name type="scientific">Bacillus phage Kirov</name>
    <dbReference type="NCBI Taxonomy" id="2783539"/>
    <lineage>
        <taxon>Viruses</taxon>
        <taxon>Duplodnaviria</taxon>
        <taxon>Heunggongvirae</taxon>
        <taxon>Uroviricota</taxon>
        <taxon>Caudoviricetes</taxon>
        <taxon>Andregratiavirinae</taxon>
        <taxon>Kirovvirus</taxon>
        <taxon>Kirovvirus kirov</taxon>
    </lineage>
</organism>
<evidence type="ECO:0000313" key="2">
    <source>
        <dbReference type="EMBL" id="QOV08305.1"/>
    </source>
</evidence>
<protein>
    <submittedName>
        <fullName evidence="2">Putative nucleotide-binding protein</fullName>
    </submittedName>
</protein>
<keyword evidence="3" id="KW-1185">Reference proteome</keyword>
<feature type="domain" description="YspA cpYpsA-related SLOG" evidence="1">
    <location>
        <begin position="1"/>
        <end position="66"/>
    </location>
</feature>
<dbReference type="Pfam" id="PF10686">
    <property type="entry name" value="YAcAr"/>
    <property type="match status" value="1"/>
</dbReference>
<accession>A0A7U3NJU6</accession>
<dbReference type="SUPFAM" id="SSF102405">
    <property type="entry name" value="MCP/YpsA-like"/>
    <property type="match status" value="1"/>
</dbReference>
<evidence type="ECO:0000259" key="1">
    <source>
        <dbReference type="Pfam" id="PF10686"/>
    </source>
</evidence>
<name>A0A7U3NJU6_9CAUD</name>
<sequence length="117" mass="13311">MKVIIAGSRDFDSYRLLKFKLLHLLSKYDLTEVEIVSGGARGADSLGERFAREHGCKIKRFIPDWDGLGKKAGFVRNWEMAKYADACVAFWDGKSKGTKHMIDLAKREGLNLRVVEY</sequence>
<evidence type="ECO:0000313" key="3">
    <source>
        <dbReference type="Proteomes" id="UP000594029"/>
    </source>
</evidence>
<proteinExistence type="predicted"/>